<reference evidence="3" key="1">
    <citation type="journal article" date="2011" name="Science">
        <title>The plant cell wall-decomposing machinery underlies the functional diversity of forest fungi.</title>
        <authorList>
            <person name="Eastwood D.C."/>
            <person name="Floudas D."/>
            <person name="Binder M."/>
            <person name="Majcherczyk A."/>
            <person name="Schneider P."/>
            <person name="Aerts A."/>
            <person name="Asiegbu F.O."/>
            <person name="Baker S.E."/>
            <person name="Barry K."/>
            <person name="Bendiksby M."/>
            <person name="Blumentritt M."/>
            <person name="Coutinho P.M."/>
            <person name="Cullen D."/>
            <person name="de Vries R.P."/>
            <person name="Gathman A."/>
            <person name="Goodell B."/>
            <person name="Henrissat B."/>
            <person name="Ihrmark K."/>
            <person name="Kauserud H."/>
            <person name="Kohler A."/>
            <person name="LaButti K."/>
            <person name="Lapidus A."/>
            <person name="Lavin J.L."/>
            <person name="Lee Y.-H."/>
            <person name="Lindquist E."/>
            <person name="Lilly W."/>
            <person name="Lucas S."/>
            <person name="Morin E."/>
            <person name="Murat C."/>
            <person name="Oguiza J.A."/>
            <person name="Park J."/>
            <person name="Pisabarro A.G."/>
            <person name="Riley R."/>
            <person name="Rosling A."/>
            <person name="Salamov A."/>
            <person name="Schmidt O."/>
            <person name="Schmutz J."/>
            <person name="Skrede I."/>
            <person name="Stenlid J."/>
            <person name="Wiebenga A."/>
            <person name="Xie X."/>
            <person name="Kuees U."/>
            <person name="Hibbett D.S."/>
            <person name="Hoffmeister D."/>
            <person name="Hoegberg N."/>
            <person name="Martin F."/>
            <person name="Grigoriev I.V."/>
            <person name="Watkinson S.C."/>
        </authorList>
    </citation>
    <scope>NUCLEOTIDE SEQUENCE [LARGE SCALE GENOMIC DNA]</scope>
    <source>
        <strain evidence="3">strain S7.3</strain>
    </source>
</reference>
<evidence type="ECO:0000313" key="2">
    <source>
        <dbReference type="EMBL" id="EGO01388.1"/>
    </source>
</evidence>
<dbReference type="Proteomes" id="UP000008063">
    <property type="component" value="Unassembled WGS sequence"/>
</dbReference>
<name>F8PT13_SERL3</name>
<dbReference type="EMBL" id="GL945478">
    <property type="protein sequence ID" value="EGO01388.1"/>
    <property type="molecule type" value="Genomic_DNA"/>
</dbReference>
<dbReference type="HOGENOM" id="CLU_556874_0_0_1"/>
<feature type="region of interest" description="Disordered" evidence="1">
    <location>
        <begin position="211"/>
        <end position="244"/>
    </location>
</feature>
<evidence type="ECO:0000256" key="1">
    <source>
        <dbReference type="SAM" id="MobiDB-lite"/>
    </source>
</evidence>
<organism evidence="3">
    <name type="scientific">Serpula lacrymans var. lacrymans (strain S7.3)</name>
    <name type="common">Dry rot fungus</name>
    <dbReference type="NCBI Taxonomy" id="936435"/>
    <lineage>
        <taxon>Eukaryota</taxon>
        <taxon>Fungi</taxon>
        <taxon>Dikarya</taxon>
        <taxon>Basidiomycota</taxon>
        <taxon>Agaricomycotina</taxon>
        <taxon>Agaricomycetes</taxon>
        <taxon>Agaricomycetidae</taxon>
        <taxon>Boletales</taxon>
        <taxon>Coniophorineae</taxon>
        <taxon>Serpulaceae</taxon>
        <taxon>Serpula</taxon>
    </lineage>
</organism>
<sequence length="490" mass="53874">MAPSLDDPPDGFHNNEALASISAALRPENIEASLQAENFLWGSGLQPLAPFIQGSSSEGYSSSNAHSSNLSRASSIWGVFTSLNNEEGRGFIPEDTTLLNLAAHNIEYDACPPVRSVRPSVVNQDPQVLQPPHDLRLVNPAANNPLTDPCLCTLEWYKNIPRNKADDYVIIKVMLTCLRSTEILHIFSNLDADILDNEAVDAEQKFIREHPDSRSFNGPCPKDKGKANKRKSSQKGKDGHTRSAEETKAILNWLHSRPGDISFAHTFNKFGNVLGLYNNPAFEEVLCCILLLPSERVLTLTDWPYVHIVTLLWLGTHATSPRLTWREYEGPVFIDSLNHLQQQAMVNQAFNQRKTELHGIFLVQTRNSNFSHSPSTPALVANQGTTVDNPTLLSSTTALPVPAAVFHSATSLTAVSVAPLVTMITAIQSDVGQPISAPNVIFDVNNDLQEANTTMPTISPSMSNAGYAGLGGYQSFVHCNLRPRRRRYSF</sequence>
<dbReference type="InParanoid" id="F8PT13"/>
<keyword evidence="3" id="KW-1185">Reference proteome</keyword>
<dbReference type="AlphaFoldDB" id="F8PT13"/>
<accession>F8PT13</accession>
<proteinExistence type="predicted"/>
<protein>
    <submittedName>
        <fullName evidence="2">Uncharacterized protein</fullName>
    </submittedName>
</protein>
<evidence type="ECO:0000313" key="3">
    <source>
        <dbReference type="Proteomes" id="UP000008063"/>
    </source>
</evidence>
<feature type="compositionally biased region" description="Basic and acidic residues" evidence="1">
    <location>
        <begin position="235"/>
        <end position="244"/>
    </location>
</feature>
<gene>
    <name evidence="2" type="ORF">SERLA73DRAFT_151833</name>
</gene>